<organism evidence="1 2">
    <name type="scientific">Anoxybacterium hadale</name>
    <dbReference type="NCBI Taxonomy" id="3408580"/>
    <lineage>
        <taxon>Bacteria</taxon>
        <taxon>Bacillati</taxon>
        <taxon>Bacillota</taxon>
        <taxon>Clostridia</taxon>
        <taxon>Peptostreptococcales</taxon>
        <taxon>Anaerovoracaceae</taxon>
        <taxon>Anoxybacterium</taxon>
    </lineage>
</organism>
<keyword evidence="2" id="KW-1185">Reference proteome</keyword>
<evidence type="ECO:0000313" key="2">
    <source>
        <dbReference type="Proteomes" id="UP000594014"/>
    </source>
</evidence>
<sequence length="222" mass="24900">MSLIKRVADLLDANINALIDKVEDPEVMLEKYLVDMNKEYKETEAMVANAIAARNITRSKYEEAQKQVDTWEKNAMLAVEKENDELAKKALHEQGNYERTRDGFKSELDSQAAEVENLKTLLSKLEDKINEAKSKKDLLITKAANAKTKKKLAEVSSKASGSDSTEGFARMEEKVNKMIAEADAFDELNGESLIAQFESFKEDNENTAIDDKLADLKAKMGK</sequence>
<gene>
    <name evidence="1" type="ORF">FRZ06_21435</name>
</gene>
<evidence type="ECO:0000313" key="1">
    <source>
        <dbReference type="EMBL" id="QOX65727.1"/>
    </source>
</evidence>
<name>A0ACD1AGP3_9FIRM</name>
<reference evidence="1" key="1">
    <citation type="submission" date="2019-08" db="EMBL/GenBank/DDBJ databases">
        <title>Genome sequence of Clostridiales bacterium MT110.</title>
        <authorList>
            <person name="Cao J."/>
        </authorList>
    </citation>
    <scope>NUCLEOTIDE SEQUENCE</scope>
    <source>
        <strain evidence="1">MT110</strain>
    </source>
</reference>
<protein>
    <submittedName>
        <fullName evidence="1">PspA/IM30 family protein</fullName>
    </submittedName>
</protein>
<dbReference type="Proteomes" id="UP000594014">
    <property type="component" value="Chromosome"/>
</dbReference>
<dbReference type="EMBL" id="CP042469">
    <property type="protein sequence ID" value="QOX65727.1"/>
    <property type="molecule type" value="Genomic_DNA"/>
</dbReference>
<proteinExistence type="predicted"/>
<accession>A0ACD1AGP3</accession>